<feature type="compositionally biased region" description="Low complexity" evidence="1">
    <location>
        <begin position="30"/>
        <end position="44"/>
    </location>
</feature>
<proteinExistence type="predicted"/>
<evidence type="ECO:0000313" key="3">
    <source>
        <dbReference type="Proteomes" id="UP000053593"/>
    </source>
</evidence>
<keyword evidence="3" id="KW-1185">Reference proteome</keyword>
<sequence length="217" mass="23722">MPLKRQHMQAAGAPLHTYPPTSNKDPLNEDASSSLSLDIDSSPLKIKSEKCVARSSSHPPPSSKCTQTHAPHKDSHPDHEITMEAEWVLTYSSISKSAPIPSNVKDIPLGICSIICNCLNTSKQPWGAVKSGVDDEWNNIIWKQIAMCSWCDKVPNQPIASMSTQIHPPSPQSPLPVFPPGQVTVPLSDYLTPVPSDSTSLDTWCQGYGKLMNDWVD</sequence>
<gene>
    <name evidence="2" type="ORF">GYMLUDRAFT_251849</name>
</gene>
<protein>
    <submittedName>
        <fullName evidence="2">Uncharacterized protein</fullName>
    </submittedName>
</protein>
<evidence type="ECO:0000313" key="2">
    <source>
        <dbReference type="EMBL" id="KIK51717.1"/>
    </source>
</evidence>
<name>A0A0D0C1P7_9AGAR</name>
<feature type="region of interest" description="Disordered" evidence="1">
    <location>
        <begin position="1"/>
        <end position="78"/>
    </location>
</feature>
<accession>A0A0D0C1P7</accession>
<dbReference type="Proteomes" id="UP000053593">
    <property type="component" value="Unassembled WGS sequence"/>
</dbReference>
<dbReference type="HOGENOM" id="CLU_1272425_0_0_1"/>
<dbReference type="AlphaFoldDB" id="A0A0D0C1P7"/>
<dbReference type="EMBL" id="KN834857">
    <property type="protein sequence ID" value="KIK51717.1"/>
    <property type="molecule type" value="Genomic_DNA"/>
</dbReference>
<reference evidence="2 3" key="1">
    <citation type="submission" date="2014-04" db="EMBL/GenBank/DDBJ databases">
        <title>Evolutionary Origins and Diversification of the Mycorrhizal Mutualists.</title>
        <authorList>
            <consortium name="DOE Joint Genome Institute"/>
            <consortium name="Mycorrhizal Genomics Consortium"/>
            <person name="Kohler A."/>
            <person name="Kuo A."/>
            <person name="Nagy L.G."/>
            <person name="Floudas D."/>
            <person name="Copeland A."/>
            <person name="Barry K.W."/>
            <person name="Cichocki N."/>
            <person name="Veneault-Fourrey C."/>
            <person name="LaButti K."/>
            <person name="Lindquist E.A."/>
            <person name="Lipzen A."/>
            <person name="Lundell T."/>
            <person name="Morin E."/>
            <person name="Murat C."/>
            <person name="Riley R."/>
            <person name="Ohm R."/>
            <person name="Sun H."/>
            <person name="Tunlid A."/>
            <person name="Henrissat B."/>
            <person name="Grigoriev I.V."/>
            <person name="Hibbett D.S."/>
            <person name="Martin F."/>
        </authorList>
    </citation>
    <scope>NUCLEOTIDE SEQUENCE [LARGE SCALE GENOMIC DNA]</scope>
    <source>
        <strain evidence="2 3">FD-317 M1</strain>
    </source>
</reference>
<organism evidence="2 3">
    <name type="scientific">Collybiopsis luxurians FD-317 M1</name>
    <dbReference type="NCBI Taxonomy" id="944289"/>
    <lineage>
        <taxon>Eukaryota</taxon>
        <taxon>Fungi</taxon>
        <taxon>Dikarya</taxon>
        <taxon>Basidiomycota</taxon>
        <taxon>Agaricomycotina</taxon>
        <taxon>Agaricomycetes</taxon>
        <taxon>Agaricomycetidae</taxon>
        <taxon>Agaricales</taxon>
        <taxon>Marasmiineae</taxon>
        <taxon>Omphalotaceae</taxon>
        <taxon>Collybiopsis</taxon>
        <taxon>Collybiopsis luxurians</taxon>
    </lineage>
</organism>
<evidence type="ECO:0000256" key="1">
    <source>
        <dbReference type="SAM" id="MobiDB-lite"/>
    </source>
</evidence>